<reference evidence="2 3" key="1">
    <citation type="journal article" date="2018" name="Front. Plant Sci.">
        <title>Red Clover (Trifolium pratense) and Zigzag Clover (T. medium) - A Picture of Genomic Similarities and Differences.</title>
        <authorList>
            <person name="Dluhosova J."/>
            <person name="Istvanek J."/>
            <person name="Nedelnik J."/>
            <person name="Repkova J."/>
        </authorList>
    </citation>
    <scope>NUCLEOTIDE SEQUENCE [LARGE SCALE GENOMIC DNA]</scope>
    <source>
        <strain evidence="3">cv. 10/8</strain>
        <tissue evidence="2">Leaf</tissue>
    </source>
</reference>
<name>A0A392RJW9_9FABA</name>
<keyword evidence="3" id="KW-1185">Reference proteome</keyword>
<protein>
    <submittedName>
        <fullName evidence="2">Ribonuclease H protein</fullName>
    </submittedName>
</protein>
<dbReference type="PANTHER" id="PTHR48475">
    <property type="entry name" value="RIBONUCLEASE H"/>
    <property type="match status" value="1"/>
</dbReference>
<dbReference type="Proteomes" id="UP000265520">
    <property type="component" value="Unassembled WGS sequence"/>
</dbReference>
<dbReference type="InterPro" id="IPR012337">
    <property type="entry name" value="RNaseH-like_sf"/>
</dbReference>
<evidence type="ECO:0000259" key="1">
    <source>
        <dbReference type="Pfam" id="PF13456"/>
    </source>
</evidence>
<dbReference type="SUPFAM" id="SSF53098">
    <property type="entry name" value="Ribonuclease H-like"/>
    <property type="match status" value="1"/>
</dbReference>
<dbReference type="EMBL" id="LXQA010229994">
    <property type="protein sequence ID" value="MCI36060.1"/>
    <property type="molecule type" value="Genomic_DNA"/>
</dbReference>
<dbReference type="GO" id="GO:0003676">
    <property type="term" value="F:nucleic acid binding"/>
    <property type="evidence" value="ECO:0007669"/>
    <property type="project" value="InterPro"/>
</dbReference>
<comment type="caution">
    <text evidence="2">The sequence shown here is derived from an EMBL/GenBank/DDBJ whole genome shotgun (WGS) entry which is preliminary data.</text>
</comment>
<feature type="domain" description="RNase H type-1" evidence="1">
    <location>
        <begin position="1"/>
        <end position="72"/>
    </location>
</feature>
<organism evidence="2 3">
    <name type="scientific">Trifolium medium</name>
    <dbReference type="NCBI Taxonomy" id="97028"/>
    <lineage>
        <taxon>Eukaryota</taxon>
        <taxon>Viridiplantae</taxon>
        <taxon>Streptophyta</taxon>
        <taxon>Embryophyta</taxon>
        <taxon>Tracheophyta</taxon>
        <taxon>Spermatophyta</taxon>
        <taxon>Magnoliopsida</taxon>
        <taxon>eudicotyledons</taxon>
        <taxon>Gunneridae</taxon>
        <taxon>Pentapetalae</taxon>
        <taxon>rosids</taxon>
        <taxon>fabids</taxon>
        <taxon>Fabales</taxon>
        <taxon>Fabaceae</taxon>
        <taxon>Papilionoideae</taxon>
        <taxon>50 kb inversion clade</taxon>
        <taxon>NPAAA clade</taxon>
        <taxon>Hologalegina</taxon>
        <taxon>IRL clade</taxon>
        <taxon>Trifolieae</taxon>
        <taxon>Trifolium</taxon>
    </lineage>
</organism>
<accession>A0A392RJW9</accession>
<evidence type="ECO:0000313" key="3">
    <source>
        <dbReference type="Proteomes" id="UP000265520"/>
    </source>
</evidence>
<proteinExistence type="predicted"/>
<dbReference type="GO" id="GO:0004523">
    <property type="term" value="F:RNA-DNA hybrid ribonuclease activity"/>
    <property type="evidence" value="ECO:0007669"/>
    <property type="project" value="InterPro"/>
</dbReference>
<evidence type="ECO:0000313" key="2">
    <source>
        <dbReference type="EMBL" id="MCI36060.1"/>
    </source>
</evidence>
<dbReference type="InterPro" id="IPR002156">
    <property type="entry name" value="RNaseH_domain"/>
</dbReference>
<dbReference type="AlphaFoldDB" id="A0A392RJW9"/>
<dbReference type="Gene3D" id="3.30.420.10">
    <property type="entry name" value="Ribonuclease H-like superfamily/Ribonuclease H"/>
    <property type="match status" value="1"/>
</dbReference>
<sequence>MRLAKEMEVKDLKAKSDSQLVTSQVSGVFQAKDPQLVKYLEQVKDLFEHFSNFELIYVPREQNARADLLSKLASTKKPGNNRTVIQETITKPSTGDPGVWMIVEN</sequence>
<dbReference type="Pfam" id="PF13456">
    <property type="entry name" value="RVT_3"/>
    <property type="match status" value="1"/>
</dbReference>
<dbReference type="InterPro" id="IPR036397">
    <property type="entry name" value="RNaseH_sf"/>
</dbReference>
<dbReference type="PANTHER" id="PTHR48475:SF2">
    <property type="entry name" value="RIBONUCLEASE H"/>
    <property type="match status" value="1"/>
</dbReference>